<dbReference type="HOGENOM" id="CLU_1460343_0_0_6"/>
<gene>
    <name evidence="2" type="ordered locus">Shew_3383</name>
</gene>
<keyword evidence="1" id="KW-0812">Transmembrane</keyword>
<keyword evidence="1" id="KW-0472">Membrane</keyword>
<dbReference type="KEGG" id="slo:Shew_3383"/>
<accession>A3QIF1</accession>
<evidence type="ECO:0000256" key="1">
    <source>
        <dbReference type="SAM" id="Phobius"/>
    </source>
</evidence>
<dbReference type="eggNOG" id="ENOG5032308">
    <property type="taxonomic scope" value="Bacteria"/>
</dbReference>
<keyword evidence="1" id="KW-1133">Transmembrane helix</keyword>
<organism evidence="2 3">
    <name type="scientific">Shewanella loihica (strain ATCC BAA-1088 / PV-4)</name>
    <dbReference type="NCBI Taxonomy" id="323850"/>
    <lineage>
        <taxon>Bacteria</taxon>
        <taxon>Pseudomonadati</taxon>
        <taxon>Pseudomonadota</taxon>
        <taxon>Gammaproteobacteria</taxon>
        <taxon>Alteromonadales</taxon>
        <taxon>Shewanellaceae</taxon>
        <taxon>Shewanella</taxon>
    </lineage>
</organism>
<name>A3QIF1_SHELP</name>
<protein>
    <submittedName>
        <fullName evidence="2">Uncharacterized protein</fullName>
    </submittedName>
</protein>
<keyword evidence="3" id="KW-1185">Reference proteome</keyword>
<evidence type="ECO:0000313" key="3">
    <source>
        <dbReference type="Proteomes" id="UP000001558"/>
    </source>
</evidence>
<sequence>MMSYSNLVFEVGEWQLYELVLLGVGLGILLLSLLIGHWWPLGLWRWALVLIVSGGLVTLCAQSRLQVSQLSDLLVRGAKLEVVEGNFHYGDYQFSNVAKHGIDYREISLDERAIKLYHSGYLPSARCYRALYTQNQFHPDAHLRLSIYWSEYHYTYRSNRYTLKAPCIVKVEQLFDDEGLALAASR</sequence>
<dbReference type="EMBL" id="CP000606">
    <property type="protein sequence ID" value="ABO25249.1"/>
    <property type="molecule type" value="Genomic_DNA"/>
</dbReference>
<dbReference type="AlphaFoldDB" id="A3QIF1"/>
<feature type="transmembrane region" description="Helical" evidence="1">
    <location>
        <begin position="16"/>
        <end position="37"/>
    </location>
</feature>
<proteinExistence type="predicted"/>
<dbReference type="Proteomes" id="UP000001558">
    <property type="component" value="Chromosome"/>
</dbReference>
<reference evidence="2 3" key="1">
    <citation type="submission" date="2007-03" db="EMBL/GenBank/DDBJ databases">
        <title>Complete sequence of Shewanella loihica PV-4.</title>
        <authorList>
            <consortium name="US DOE Joint Genome Institute"/>
            <person name="Copeland A."/>
            <person name="Lucas S."/>
            <person name="Lapidus A."/>
            <person name="Barry K."/>
            <person name="Detter J.C."/>
            <person name="Glavina del Rio T."/>
            <person name="Hammon N."/>
            <person name="Israni S."/>
            <person name="Dalin E."/>
            <person name="Tice H."/>
            <person name="Pitluck S."/>
            <person name="Chain P."/>
            <person name="Malfatti S."/>
            <person name="Shin M."/>
            <person name="Vergez L."/>
            <person name="Schmutz J."/>
            <person name="Larimer F."/>
            <person name="Land M."/>
            <person name="Hauser L."/>
            <person name="Kyrpides N."/>
            <person name="Mikhailova N."/>
            <person name="Romine M.F."/>
            <person name="Serres G."/>
            <person name="Fredrickson J."/>
            <person name="Tiedje J."/>
            <person name="Richardson P."/>
        </authorList>
    </citation>
    <scope>NUCLEOTIDE SEQUENCE [LARGE SCALE GENOMIC DNA]</scope>
    <source>
        <strain evidence="3">ATCC BAA-1088 / PV-4</strain>
    </source>
</reference>
<dbReference type="RefSeq" id="WP_011867179.1">
    <property type="nucleotide sequence ID" value="NC_009092.1"/>
</dbReference>
<dbReference type="OrthoDB" id="6261682at2"/>
<evidence type="ECO:0000313" key="2">
    <source>
        <dbReference type="EMBL" id="ABO25249.1"/>
    </source>
</evidence>